<gene>
    <name evidence="1" type="ORF">ceV_476</name>
</gene>
<dbReference type="EMBL" id="KT820662">
    <property type="protein sequence ID" value="ALH23382.1"/>
    <property type="molecule type" value="Genomic_DNA"/>
</dbReference>
<sequence length="223" mass="24856">MSNYNIRTFSRGANGISSANDYINRKKAENLYLVSTTNGLANNGNQSITSNTPVQTSISINGNQRLTSVGGFNVSSYDLFMNISKGRYYTATDGRKIEKHFFEGIDLNNPLPNEASVKIDDCSATTFFLKPLDSKLTAPISQNWDLYEGSYLINRQSSLADLSYDKCTPNTISKDSDITIVPIVEMGIRKQTQATVARWNNTNPLRGFNFPQSICMPMPNRKH</sequence>
<dbReference type="KEGG" id="vg:26049343"/>
<accession>A0A0N9QB10</accession>
<reference evidence="1 2" key="1">
    <citation type="journal article" date="2015" name="Genome Announc.">
        <title>The 474-Kilobase-Pair Complete Genome Sequence of CeV-01B, a Virus Infecting Haptolina (Chrysochromulina) ericina (Prymnesiophyceae).</title>
        <authorList>
            <person name="Gallot-Lavallee L."/>
            <person name="Pagarete A."/>
            <person name="Legendre M."/>
            <person name="Santini S."/>
            <person name="Sandaa R.A."/>
            <person name="Himmelbauer H."/>
            <person name="Ogata H."/>
            <person name="Bratbak G."/>
            <person name="Claverie J.M."/>
        </authorList>
    </citation>
    <scope>NUCLEOTIDE SEQUENCE [LARGE SCALE GENOMIC DNA]</scope>
    <source>
        <strain evidence="1">CeV-01B</strain>
    </source>
</reference>
<organism evidence="1 2">
    <name type="scientific">Chrysochromulina ericina virus CeV-01B</name>
    <dbReference type="NCBI Taxonomy" id="3070830"/>
    <lineage>
        <taxon>Viruses</taxon>
        <taxon>Varidnaviria</taxon>
        <taxon>Bamfordvirae</taxon>
        <taxon>Nucleocytoviricota</taxon>
        <taxon>Megaviricetes</taxon>
        <taxon>Imitervirales</taxon>
        <taxon>Mesomimiviridae</taxon>
        <taxon>Tethysvirus</taxon>
        <taxon>Tethysvirus raunefjordenense</taxon>
    </lineage>
</organism>
<name>A0A0N9QB10_9VIRU</name>
<evidence type="ECO:0000313" key="2">
    <source>
        <dbReference type="Proteomes" id="UP000203826"/>
    </source>
</evidence>
<evidence type="ECO:0000313" key="1">
    <source>
        <dbReference type="EMBL" id="ALH23382.1"/>
    </source>
</evidence>
<proteinExistence type="predicted"/>
<keyword evidence="2" id="KW-1185">Reference proteome</keyword>
<protein>
    <submittedName>
        <fullName evidence="1">Uncharacterized protein</fullName>
    </submittedName>
</protein>
<dbReference type="Proteomes" id="UP000203826">
    <property type="component" value="Segment"/>
</dbReference>